<comment type="caution">
    <text evidence="1">The sequence shown here is derived from an EMBL/GenBank/DDBJ whole genome shotgun (WGS) entry which is preliminary data.</text>
</comment>
<evidence type="ECO:0000313" key="2">
    <source>
        <dbReference type="Proteomes" id="UP000805193"/>
    </source>
</evidence>
<evidence type="ECO:0000313" key="1">
    <source>
        <dbReference type="EMBL" id="KAG0443224.1"/>
    </source>
</evidence>
<keyword evidence="2" id="KW-1185">Reference proteome</keyword>
<gene>
    <name evidence="1" type="ORF">HPB47_015159</name>
</gene>
<proteinExistence type="predicted"/>
<dbReference type="Proteomes" id="UP000805193">
    <property type="component" value="Unassembled WGS sequence"/>
</dbReference>
<name>A0AC60QW62_IXOPE</name>
<accession>A0AC60QW62</accession>
<reference evidence="1 2" key="1">
    <citation type="journal article" date="2020" name="Cell">
        <title>Large-Scale Comparative Analyses of Tick Genomes Elucidate Their Genetic Diversity and Vector Capacities.</title>
        <authorList>
            <consortium name="Tick Genome and Microbiome Consortium (TIGMIC)"/>
            <person name="Jia N."/>
            <person name="Wang J."/>
            <person name="Shi W."/>
            <person name="Du L."/>
            <person name="Sun Y."/>
            <person name="Zhan W."/>
            <person name="Jiang J.F."/>
            <person name="Wang Q."/>
            <person name="Zhang B."/>
            <person name="Ji P."/>
            <person name="Bell-Sakyi L."/>
            <person name="Cui X.M."/>
            <person name="Yuan T.T."/>
            <person name="Jiang B.G."/>
            <person name="Yang W.F."/>
            <person name="Lam T.T."/>
            <person name="Chang Q.C."/>
            <person name="Ding S.J."/>
            <person name="Wang X.J."/>
            <person name="Zhu J.G."/>
            <person name="Ruan X.D."/>
            <person name="Zhao L."/>
            <person name="Wei J.T."/>
            <person name="Ye R.Z."/>
            <person name="Que T.C."/>
            <person name="Du C.H."/>
            <person name="Zhou Y.H."/>
            <person name="Cheng J.X."/>
            <person name="Dai P.F."/>
            <person name="Guo W.B."/>
            <person name="Han X.H."/>
            <person name="Huang E.J."/>
            <person name="Li L.F."/>
            <person name="Wei W."/>
            <person name="Gao Y.C."/>
            <person name="Liu J.Z."/>
            <person name="Shao H.Z."/>
            <person name="Wang X."/>
            <person name="Wang C.C."/>
            <person name="Yang T.C."/>
            <person name="Huo Q.B."/>
            <person name="Li W."/>
            <person name="Chen H.Y."/>
            <person name="Chen S.E."/>
            <person name="Zhou L.G."/>
            <person name="Ni X.B."/>
            <person name="Tian J.H."/>
            <person name="Sheng Y."/>
            <person name="Liu T."/>
            <person name="Pan Y.S."/>
            <person name="Xia L.Y."/>
            <person name="Li J."/>
            <person name="Zhao F."/>
            <person name="Cao W.C."/>
        </authorList>
    </citation>
    <scope>NUCLEOTIDE SEQUENCE [LARGE SCALE GENOMIC DNA]</scope>
    <source>
        <strain evidence="1">Iper-2018</strain>
    </source>
</reference>
<protein>
    <submittedName>
        <fullName evidence="1">Uncharacterized protein</fullName>
    </submittedName>
</protein>
<sequence length="156" mass="18579">MGAKYIYICRNPFDCCVSFFYHTKAMPEYEFQDGTFDEFFEMFIEGKVDFGDYFDHVLSWYEHRNDPNVLFLTYEDLKKDTATWVLKIADFLGEEYEATSQDVLETPMSGEFVRKGVVGDWRNHFSADQIKRLKERIELKTRGSDLMRLWKDTDIP</sequence>
<organism evidence="1 2">
    <name type="scientific">Ixodes persulcatus</name>
    <name type="common">Taiga tick</name>
    <dbReference type="NCBI Taxonomy" id="34615"/>
    <lineage>
        <taxon>Eukaryota</taxon>
        <taxon>Metazoa</taxon>
        <taxon>Ecdysozoa</taxon>
        <taxon>Arthropoda</taxon>
        <taxon>Chelicerata</taxon>
        <taxon>Arachnida</taxon>
        <taxon>Acari</taxon>
        <taxon>Parasitiformes</taxon>
        <taxon>Ixodida</taxon>
        <taxon>Ixodoidea</taxon>
        <taxon>Ixodidae</taxon>
        <taxon>Ixodinae</taxon>
        <taxon>Ixodes</taxon>
    </lineage>
</organism>
<dbReference type="EMBL" id="JABSTQ010003712">
    <property type="protein sequence ID" value="KAG0443224.1"/>
    <property type="molecule type" value="Genomic_DNA"/>
</dbReference>